<dbReference type="InterPro" id="IPR018283">
    <property type="entry name" value="Ribosomal_eS8_CS"/>
</dbReference>
<dbReference type="GO" id="GO:1990904">
    <property type="term" value="C:ribonucleoprotein complex"/>
    <property type="evidence" value="ECO:0007669"/>
    <property type="project" value="UniProtKB-KW"/>
</dbReference>
<feature type="compositionally biased region" description="Basic and acidic residues" evidence="5">
    <location>
        <begin position="186"/>
        <end position="195"/>
    </location>
</feature>
<evidence type="ECO:0000256" key="3">
    <source>
        <dbReference type="ARBA" id="ARBA00023274"/>
    </source>
</evidence>
<dbReference type="NCBIfam" id="TIGR00307">
    <property type="entry name" value="eS8"/>
    <property type="match status" value="1"/>
</dbReference>
<dbReference type="AlphaFoldDB" id="A0A0W0FH54"/>
<reference evidence="6 7" key="1">
    <citation type="submission" date="2015-12" db="EMBL/GenBank/DDBJ databases">
        <title>Draft genome sequence of Moniliophthora roreri, the causal agent of frosty pod rot of cacao.</title>
        <authorList>
            <person name="Aime M.C."/>
            <person name="Diaz-Valderrama J.R."/>
            <person name="Kijpornyongpan T."/>
            <person name="Phillips-Mora W."/>
        </authorList>
    </citation>
    <scope>NUCLEOTIDE SEQUENCE [LARGE SCALE GENOMIC DNA]</scope>
    <source>
        <strain evidence="6 7">MCA 2952</strain>
    </source>
</reference>
<evidence type="ECO:0000313" key="7">
    <source>
        <dbReference type="Proteomes" id="UP000054988"/>
    </source>
</evidence>
<name>A0A0W0FH54_MONRR</name>
<dbReference type="PROSITE" id="PS01193">
    <property type="entry name" value="RIBOSOMAL_S8E"/>
    <property type="match status" value="1"/>
</dbReference>
<protein>
    <recommendedName>
        <fullName evidence="4">40S ribosomal protein S8</fullName>
    </recommendedName>
</protein>
<dbReference type="GO" id="GO:0003735">
    <property type="term" value="F:structural constituent of ribosome"/>
    <property type="evidence" value="ECO:0007669"/>
    <property type="project" value="InterPro"/>
</dbReference>
<organism evidence="6 7">
    <name type="scientific">Moniliophthora roreri</name>
    <name type="common">Frosty pod rot fungus</name>
    <name type="synonym">Monilia roreri</name>
    <dbReference type="NCBI Taxonomy" id="221103"/>
    <lineage>
        <taxon>Eukaryota</taxon>
        <taxon>Fungi</taxon>
        <taxon>Dikarya</taxon>
        <taxon>Basidiomycota</taxon>
        <taxon>Agaricomycotina</taxon>
        <taxon>Agaricomycetes</taxon>
        <taxon>Agaricomycetidae</taxon>
        <taxon>Agaricales</taxon>
        <taxon>Marasmiineae</taxon>
        <taxon>Marasmiaceae</taxon>
        <taxon>Moniliophthora</taxon>
    </lineage>
</organism>
<dbReference type="GO" id="GO:0005840">
    <property type="term" value="C:ribosome"/>
    <property type="evidence" value="ECO:0007669"/>
    <property type="project" value="UniProtKB-KW"/>
</dbReference>
<proteinExistence type="inferred from homology"/>
<feature type="region of interest" description="Disordered" evidence="5">
    <location>
        <begin position="39"/>
        <end position="65"/>
    </location>
</feature>
<dbReference type="InterPro" id="IPR022309">
    <property type="entry name" value="Ribosomal_Se8/biogenesis_NSA2"/>
</dbReference>
<evidence type="ECO:0000256" key="2">
    <source>
        <dbReference type="ARBA" id="ARBA00022980"/>
    </source>
</evidence>
<dbReference type="EMBL" id="LATX01001986">
    <property type="protein sequence ID" value="KTB35673.1"/>
    <property type="molecule type" value="Genomic_DNA"/>
</dbReference>
<comment type="similarity">
    <text evidence="1 4">Belongs to the eukaryotic ribosomal protein eS8 family.</text>
</comment>
<dbReference type="GO" id="GO:0006412">
    <property type="term" value="P:translation"/>
    <property type="evidence" value="ECO:0007669"/>
    <property type="project" value="InterPro"/>
</dbReference>
<dbReference type="CDD" id="cd11380">
    <property type="entry name" value="Ribosomal_S8e_like"/>
    <property type="match status" value="1"/>
</dbReference>
<dbReference type="eggNOG" id="KOG3283">
    <property type="taxonomic scope" value="Eukaryota"/>
</dbReference>
<evidence type="ECO:0000256" key="4">
    <source>
        <dbReference type="RuleBase" id="RU000669"/>
    </source>
</evidence>
<evidence type="ECO:0000256" key="1">
    <source>
        <dbReference type="ARBA" id="ARBA00005257"/>
    </source>
</evidence>
<accession>A0A0W0FH54</accession>
<comment type="caution">
    <text evidence="6">The sequence shown here is derived from an EMBL/GenBank/DDBJ whole genome shotgun (WGS) entry which is preliminary data.</text>
</comment>
<feature type="region of interest" description="Disordered" evidence="5">
    <location>
        <begin position="161"/>
        <end position="195"/>
    </location>
</feature>
<keyword evidence="2 4" id="KW-0689">Ribosomal protein</keyword>
<dbReference type="Proteomes" id="UP000054988">
    <property type="component" value="Unassembled WGS sequence"/>
</dbReference>
<dbReference type="Pfam" id="PF01201">
    <property type="entry name" value="Ribosomal_S8e"/>
    <property type="match status" value="1"/>
</dbReference>
<dbReference type="Gene3D" id="3.10.290.70">
    <property type="match status" value="2"/>
</dbReference>
<dbReference type="InterPro" id="IPR001047">
    <property type="entry name" value="Ribosomal_eS8"/>
</dbReference>
<dbReference type="PANTHER" id="PTHR10394">
    <property type="entry name" value="40S RIBOSOMAL PROTEIN S8"/>
    <property type="match status" value="1"/>
</dbReference>
<dbReference type="FunFam" id="3.10.290.70:FF:000009">
    <property type="entry name" value="40S ribosomal protein S8"/>
    <property type="match status" value="1"/>
</dbReference>
<evidence type="ECO:0000313" key="6">
    <source>
        <dbReference type="EMBL" id="KTB35673.1"/>
    </source>
</evidence>
<sequence length="252" mass="28198">MLGLQGILAASSSSDTYAKESPNKEIRLIIPQDLSHLKTPMGISRSSRHKRSASGAQRAHYRKKRKFELGRQPANTRLGAKRIHTVRVRGGNLKYRALRLDTGNFAWASEHTTRKTRIISVVYNASNNELVRTNTLVKGAIIQVDATPFRQWYEAHYAQPVTKKGSKTQTEGAAEEPKKLSNHAQRNLDEKKKDAKVDPLLETQFGAGRLYAAISSRPGQSGRADGYILEGKELEFYIRKIRTGKQKHAHGA</sequence>
<gene>
    <name evidence="6" type="ORF">WG66_11838</name>
</gene>
<evidence type="ECO:0000256" key="5">
    <source>
        <dbReference type="SAM" id="MobiDB-lite"/>
    </source>
</evidence>
<keyword evidence="3 4" id="KW-0687">Ribonucleoprotein</keyword>